<dbReference type="Pfam" id="PF15682">
    <property type="entry name" value="Mustang"/>
    <property type="match status" value="1"/>
</dbReference>
<evidence type="ECO:0000256" key="6">
    <source>
        <dbReference type="SAM" id="SignalP"/>
    </source>
</evidence>
<dbReference type="Ensembl" id="ENSELUT00000097082.1">
    <property type="protein sequence ID" value="ENSELUP00000086910.1"/>
    <property type="gene ID" value="ENSELUG00000044680.1"/>
</dbReference>
<feature type="region of interest" description="Disordered" evidence="5">
    <location>
        <begin position="85"/>
        <end position="107"/>
    </location>
</feature>
<dbReference type="Proteomes" id="UP000265140">
    <property type="component" value="Chromosome 17"/>
</dbReference>
<evidence type="ECO:0000256" key="2">
    <source>
        <dbReference type="ARBA" id="ARBA00018401"/>
    </source>
</evidence>
<reference evidence="7" key="3">
    <citation type="submission" date="2025-09" db="UniProtKB">
        <authorList>
            <consortium name="Ensembl"/>
        </authorList>
    </citation>
    <scope>IDENTIFICATION</scope>
</reference>
<evidence type="ECO:0000313" key="8">
    <source>
        <dbReference type="Proteomes" id="UP000265140"/>
    </source>
</evidence>
<protein>
    <recommendedName>
        <fullName evidence="2">Musculoskeletal embryonic nuclear protein 1</fullName>
    </recommendedName>
</protein>
<feature type="chain" id="PRO_5044331135" description="Musculoskeletal embryonic nuclear protein 1" evidence="6">
    <location>
        <begin position="37"/>
        <end position="124"/>
    </location>
</feature>
<reference evidence="7" key="2">
    <citation type="submission" date="2025-08" db="UniProtKB">
        <authorList>
            <consortium name="Ensembl"/>
        </authorList>
    </citation>
    <scope>IDENTIFICATION</scope>
</reference>
<dbReference type="AlphaFoldDB" id="A0AAY5KF78"/>
<evidence type="ECO:0000256" key="5">
    <source>
        <dbReference type="SAM" id="MobiDB-lite"/>
    </source>
</evidence>
<dbReference type="GO" id="GO:0042246">
    <property type="term" value="P:tissue regeneration"/>
    <property type="evidence" value="ECO:0007669"/>
    <property type="project" value="InterPro"/>
</dbReference>
<keyword evidence="6" id="KW-0732">Signal</keyword>
<evidence type="ECO:0000256" key="3">
    <source>
        <dbReference type="ARBA" id="ARBA00023242"/>
    </source>
</evidence>
<evidence type="ECO:0000313" key="7">
    <source>
        <dbReference type="Ensembl" id="ENSELUP00000086910.1"/>
    </source>
</evidence>
<organism evidence="7 8">
    <name type="scientific">Esox lucius</name>
    <name type="common">Northern pike</name>
    <dbReference type="NCBI Taxonomy" id="8010"/>
    <lineage>
        <taxon>Eukaryota</taxon>
        <taxon>Metazoa</taxon>
        <taxon>Chordata</taxon>
        <taxon>Craniata</taxon>
        <taxon>Vertebrata</taxon>
        <taxon>Euteleostomi</taxon>
        <taxon>Actinopterygii</taxon>
        <taxon>Neopterygii</taxon>
        <taxon>Teleostei</taxon>
        <taxon>Protacanthopterygii</taxon>
        <taxon>Esociformes</taxon>
        <taxon>Esocidae</taxon>
        <taxon>Esox</taxon>
    </lineage>
</organism>
<dbReference type="GO" id="GO:0005634">
    <property type="term" value="C:nucleus"/>
    <property type="evidence" value="ECO:0007669"/>
    <property type="project" value="UniProtKB-SubCell"/>
</dbReference>
<dbReference type="GO" id="GO:0035988">
    <property type="term" value="P:chondrocyte proliferation"/>
    <property type="evidence" value="ECO:0007669"/>
    <property type="project" value="InterPro"/>
</dbReference>
<comment type="similarity">
    <text evidence="4">Belongs to the MUSTN1 family.</text>
</comment>
<proteinExistence type="inferred from homology"/>
<feature type="compositionally biased region" description="Polar residues" evidence="5">
    <location>
        <begin position="88"/>
        <end position="107"/>
    </location>
</feature>
<accession>A0AAY5KF78</accession>
<evidence type="ECO:0000256" key="4">
    <source>
        <dbReference type="ARBA" id="ARBA00044950"/>
    </source>
</evidence>
<reference evidence="7 8" key="1">
    <citation type="submission" date="2020-02" db="EMBL/GenBank/DDBJ databases">
        <title>Esox lucius (northern pike) genome, fEsoLuc1, primary haplotype.</title>
        <authorList>
            <person name="Myers G."/>
            <person name="Karagic N."/>
            <person name="Meyer A."/>
            <person name="Pippel M."/>
            <person name="Reichard M."/>
            <person name="Winkler S."/>
            <person name="Tracey A."/>
            <person name="Sims Y."/>
            <person name="Howe K."/>
            <person name="Rhie A."/>
            <person name="Formenti G."/>
            <person name="Durbin R."/>
            <person name="Fedrigo O."/>
            <person name="Jarvis E.D."/>
        </authorList>
    </citation>
    <scope>NUCLEOTIDE SEQUENCE [LARGE SCALE GENOMIC DNA]</scope>
</reference>
<dbReference type="GO" id="GO:0002062">
    <property type="term" value="P:chondrocyte differentiation"/>
    <property type="evidence" value="ECO:0007669"/>
    <property type="project" value="InterPro"/>
</dbReference>
<feature type="signal peptide" evidence="6">
    <location>
        <begin position="1"/>
        <end position="36"/>
    </location>
</feature>
<sequence>MLGWTGQIGKDKAERLRQRAAVILAIYTLLQSVVMSQPEDGEEGQLKRPEVSAEDLIGAKDNLSSEGKLKGKTIQVMEECAMCVQGERPSSTSPKLDQSGSSRDSATTCYTPAWAVLKPSQKPH</sequence>
<evidence type="ECO:0000256" key="1">
    <source>
        <dbReference type="ARBA" id="ARBA00004123"/>
    </source>
</evidence>
<dbReference type="InterPro" id="IPR031394">
    <property type="entry name" value="MUSTN1"/>
</dbReference>
<keyword evidence="3" id="KW-0539">Nucleus</keyword>
<keyword evidence="8" id="KW-1185">Reference proteome</keyword>
<name>A0AAY5KF78_ESOLU</name>
<comment type="subcellular location">
    <subcellularLocation>
        <location evidence="1">Nucleus</location>
    </subcellularLocation>
</comment>